<keyword evidence="3" id="KW-0804">Transcription</keyword>
<evidence type="ECO:0000259" key="4">
    <source>
        <dbReference type="PROSITE" id="PS51077"/>
    </source>
</evidence>
<protein>
    <submittedName>
        <fullName evidence="6">Helix-turn-helix domain-containing protein</fullName>
    </submittedName>
</protein>
<dbReference type="SMART" id="SM00346">
    <property type="entry name" value="HTH_ICLR"/>
    <property type="match status" value="1"/>
</dbReference>
<dbReference type="EMBL" id="JAPDFL010000002">
    <property type="protein sequence ID" value="MCW1935081.1"/>
    <property type="molecule type" value="Genomic_DNA"/>
</dbReference>
<dbReference type="InterPro" id="IPR029016">
    <property type="entry name" value="GAF-like_dom_sf"/>
</dbReference>
<evidence type="ECO:0000259" key="5">
    <source>
        <dbReference type="PROSITE" id="PS51078"/>
    </source>
</evidence>
<dbReference type="PROSITE" id="PS51077">
    <property type="entry name" value="HTH_ICLR"/>
    <property type="match status" value="1"/>
</dbReference>
<dbReference type="PROSITE" id="PS51078">
    <property type="entry name" value="ICLR_ED"/>
    <property type="match status" value="1"/>
</dbReference>
<evidence type="ECO:0000313" key="6">
    <source>
        <dbReference type="EMBL" id="MCW1935081.1"/>
    </source>
</evidence>
<proteinExistence type="predicted"/>
<gene>
    <name evidence="6" type="ORF">OKW52_23180</name>
</gene>
<keyword evidence="1" id="KW-0805">Transcription regulation</keyword>
<dbReference type="InterPro" id="IPR050707">
    <property type="entry name" value="HTH_MetabolicPath_Reg"/>
</dbReference>
<dbReference type="Gene3D" id="1.10.10.10">
    <property type="entry name" value="Winged helix-like DNA-binding domain superfamily/Winged helix DNA-binding domain"/>
    <property type="match status" value="1"/>
</dbReference>
<dbReference type="PANTHER" id="PTHR30136:SF34">
    <property type="entry name" value="TRANSCRIPTIONAL REGULATOR"/>
    <property type="match status" value="1"/>
</dbReference>
<feature type="domain" description="HTH iclR-type" evidence="4">
    <location>
        <begin position="10"/>
        <end position="70"/>
    </location>
</feature>
<dbReference type="Pfam" id="PF09339">
    <property type="entry name" value="HTH_IclR"/>
    <property type="match status" value="1"/>
</dbReference>
<feature type="domain" description="IclR-ED" evidence="5">
    <location>
        <begin position="71"/>
        <end position="255"/>
    </location>
</feature>
<sequence>MSDTDEKKGASTFAKGLRVLECFEGGARGLTMAGISKATGMDRATVRRLCLTLVESGYLVQSGHDLHLTPRILAPAGGYLMANDFGRAIQPVLTAFAQELGGEISMAVRDRDRALYVAQSATPGARLSIGFVVGSTIPLLPTAIGRMLLACSPRADRERVLRTRPHIRYTDATDIDPASLDARINAAADQGYAIVRGEFETGVTALAVAVGNHAHTTAVIGTSVAGAALADDAERARMLDILRRAARSLRGPDRSAPL</sequence>
<dbReference type="InterPro" id="IPR036388">
    <property type="entry name" value="WH-like_DNA-bd_sf"/>
</dbReference>
<dbReference type="InterPro" id="IPR036390">
    <property type="entry name" value="WH_DNA-bd_sf"/>
</dbReference>
<dbReference type="PANTHER" id="PTHR30136">
    <property type="entry name" value="HELIX-TURN-HELIX TRANSCRIPTIONAL REGULATOR, ICLR FAMILY"/>
    <property type="match status" value="1"/>
</dbReference>
<name>A0ABT3H5K2_9RHOB</name>
<evidence type="ECO:0000256" key="2">
    <source>
        <dbReference type="ARBA" id="ARBA00023125"/>
    </source>
</evidence>
<dbReference type="InterPro" id="IPR014757">
    <property type="entry name" value="Tscrpt_reg_IclR_C"/>
</dbReference>
<organism evidence="6 7">
    <name type="scientific">Pararhodobacter zhoushanensis</name>
    <dbReference type="NCBI Taxonomy" id="2479545"/>
    <lineage>
        <taxon>Bacteria</taxon>
        <taxon>Pseudomonadati</taxon>
        <taxon>Pseudomonadota</taxon>
        <taxon>Alphaproteobacteria</taxon>
        <taxon>Rhodobacterales</taxon>
        <taxon>Paracoccaceae</taxon>
        <taxon>Pararhodobacter</taxon>
    </lineage>
</organism>
<keyword evidence="2" id="KW-0238">DNA-binding</keyword>
<dbReference type="InterPro" id="IPR005471">
    <property type="entry name" value="Tscrpt_reg_IclR_N"/>
</dbReference>
<reference evidence="6 7" key="1">
    <citation type="submission" date="2022-10" db="EMBL/GenBank/DDBJ databases">
        <title>Pararhodobacter sp. nov., isolated from marine algae.</title>
        <authorList>
            <person name="Choi B.J."/>
            <person name="Kim J.M."/>
            <person name="Lee J.K."/>
            <person name="Choi D.G."/>
            <person name="Jeon C.O."/>
        </authorList>
    </citation>
    <scope>NUCLEOTIDE SEQUENCE [LARGE SCALE GENOMIC DNA]</scope>
    <source>
        <strain evidence="6 7">ZQ420</strain>
    </source>
</reference>
<accession>A0ABT3H5K2</accession>
<comment type="caution">
    <text evidence="6">The sequence shown here is derived from an EMBL/GenBank/DDBJ whole genome shotgun (WGS) entry which is preliminary data.</text>
</comment>
<dbReference type="SUPFAM" id="SSF55781">
    <property type="entry name" value="GAF domain-like"/>
    <property type="match status" value="1"/>
</dbReference>
<dbReference type="Gene3D" id="3.30.450.40">
    <property type="match status" value="1"/>
</dbReference>
<dbReference type="Proteomes" id="UP001208938">
    <property type="component" value="Unassembled WGS sequence"/>
</dbReference>
<dbReference type="SUPFAM" id="SSF46785">
    <property type="entry name" value="Winged helix' DNA-binding domain"/>
    <property type="match status" value="1"/>
</dbReference>
<dbReference type="Pfam" id="PF01614">
    <property type="entry name" value="IclR_C"/>
    <property type="match status" value="1"/>
</dbReference>
<dbReference type="RefSeq" id="WP_264507964.1">
    <property type="nucleotide sequence ID" value="NZ_JAPDFL010000002.1"/>
</dbReference>
<evidence type="ECO:0000256" key="3">
    <source>
        <dbReference type="ARBA" id="ARBA00023163"/>
    </source>
</evidence>
<evidence type="ECO:0000313" key="7">
    <source>
        <dbReference type="Proteomes" id="UP001208938"/>
    </source>
</evidence>
<evidence type="ECO:0000256" key="1">
    <source>
        <dbReference type="ARBA" id="ARBA00023015"/>
    </source>
</evidence>
<keyword evidence="7" id="KW-1185">Reference proteome</keyword>